<proteinExistence type="predicted"/>
<dbReference type="Pfam" id="PF13476">
    <property type="entry name" value="AAA_23"/>
    <property type="match status" value="1"/>
</dbReference>
<sequence>MKTVIIKEIRLLNFKGLRDLTVEFDPALTEIYGRNGIGKTSIFDGFTWLLFGKNSEDRKQFGIKTYDEAGNIIPKLPHEVSAVLLVDGEVVTLCRRFNEKWT</sequence>
<dbReference type="EMBL" id="AJWY01008612">
    <property type="protein sequence ID" value="EKC60722.1"/>
    <property type="molecule type" value="Genomic_DNA"/>
</dbReference>
<dbReference type="InterPro" id="IPR027417">
    <property type="entry name" value="P-loop_NTPase"/>
</dbReference>
<dbReference type="GO" id="GO:0006302">
    <property type="term" value="P:double-strand break repair"/>
    <property type="evidence" value="ECO:0007669"/>
    <property type="project" value="InterPro"/>
</dbReference>
<protein>
    <submittedName>
        <fullName evidence="2">Protein containing RecF/RecN/SMC protein</fullName>
    </submittedName>
</protein>
<dbReference type="GO" id="GO:0000731">
    <property type="term" value="P:DNA synthesis involved in DNA repair"/>
    <property type="evidence" value="ECO:0007669"/>
    <property type="project" value="TreeGrafter"/>
</dbReference>
<gene>
    <name evidence="2" type="ORF">LEA_12719</name>
</gene>
<dbReference type="SUPFAM" id="SSF52540">
    <property type="entry name" value="P-loop containing nucleoside triphosphate hydrolases"/>
    <property type="match status" value="1"/>
</dbReference>
<organism evidence="2">
    <name type="scientific">human gut metagenome</name>
    <dbReference type="NCBI Taxonomy" id="408170"/>
    <lineage>
        <taxon>unclassified sequences</taxon>
        <taxon>metagenomes</taxon>
        <taxon>organismal metagenomes</taxon>
    </lineage>
</organism>
<dbReference type="PANTHER" id="PTHR32182">
    <property type="entry name" value="DNA REPLICATION AND REPAIR PROTEIN RECF"/>
    <property type="match status" value="1"/>
</dbReference>
<dbReference type="PANTHER" id="PTHR32182:SF0">
    <property type="entry name" value="DNA REPLICATION AND REPAIR PROTEIN RECF"/>
    <property type="match status" value="1"/>
</dbReference>
<evidence type="ECO:0000259" key="1">
    <source>
        <dbReference type="Pfam" id="PF13476"/>
    </source>
</evidence>
<feature type="non-terminal residue" evidence="2">
    <location>
        <position position="102"/>
    </location>
</feature>
<evidence type="ECO:0000313" key="2">
    <source>
        <dbReference type="EMBL" id="EKC60722.1"/>
    </source>
</evidence>
<dbReference type="GO" id="GO:0016887">
    <property type="term" value="F:ATP hydrolysis activity"/>
    <property type="evidence" value="ECO:0007669"/>
    <property type="project" value="InterPro"/>
</dbReference>
<comment type="caution">
    <text evidence="2">The sequence shown here is derived from an EMBL/GenBank/DDBJ whole genome shotgun (WGS) entry which is preliminary data.</text>
</comment>
<feature type="domain" description="Rad50/SbcC-type AAA" evidence="1">
    <location>
        <begin position="9"/>
        <end position="67"/>
    </location>
</feature>
<dbReference type="Gene3D" id="3.40.50.300">
    <property type="entry name" value="P-loop containing nucleotide triphosphate hydrolases"/>
    <property type="match status" value="1"/>
</dbReference>
<dbReference type="InterPro" id="IPR038729">
    <property type="entry name" value="Rad50/SbcC_AAA"/>
</dbReference>
<reference evidence="2" key="1">
    <citation type="journal article" date="2013" name="Environ. Microbiol.">
        <title>Microbiota from the distal guts of lean and obese adolescents exhibit partial functional redundancy besides clear differences in community structure.</title>
        <authorList>
            <person name="Ferrer M."/>
            <person name="Ruiz A."/>
            <person name="Lanza F."/>
            <person name="Haange S.B."/>
            <person name="Oberbach A."/>
            <person name="Till H."/>
            <person name="Bargiela R."/>
            <person name="Campoy C."/>
            <person name="Segura M.T."/>
            <person name="Richter M."/>
            <person name="von Bergen M."/>
            <person name="Seifert J."/>
            <person name="Suarez A."/>
        </authorList>
    </citation>
    <scope>NUCLEOTIDE SEQUENCE</scope>
</reference>
<accession>K1SJ74</accession>
<dbReference type="AlphaFoldDB" id="K1SJ74"/>
<name>K1SJ74_9ZZZZ</name>